<protein>
    <submittedName>
        <fullName evidence="2">Uncharacterized protein</fullName>
    </submittedName>
</protein>
<dbReference type="Proteomes" id="UP000533476">
    <property type="component" value="Unassembled WGS sequence"/>
</dbReference>
<evidence type="ECO:0000256" key="1">
    <source>
        <dbReference type="SAM" id="MobiDB-lite"/>
    </source>
</evidence>
<dbReference type="EMBL" id="JABBVZ010000261">
    <property type="protein sequence ID" value="NMP25144.1"/>
    <property type="molecule type" value="Genomic_DNA"/>
</dbReference>
<proteinExistence type="predicted"/>
<accession>A0A7Y0Q6B0</accession>
<comment type="caution">
    <text evidence="2">The sequence shown here is derived from an EMBL/GenBank/DDBJ whole genome shotgun (WGS) entry which is preliminary data.</text>
</comment>
<feature type="region of interest" description="Disordered" evidence="1">
    <location>
        <begin position="1"/>
        <end position="30"/>
    </location>
</feature>
<organism evidence="2 3">
    <name type="scientific">Sulfobacillus harzensis</name>
    <dbReference type="NCBI Taxonomy" id="2729629"/>
    <lineage>
        <taxon>Bacteria</taxon>
        <taxon>Bacillati</taxon>
        <taxon>Bacillota</taxon>
        <taxon>Clostridia</taxon>
        <taxon>Eubacteriales</taxon>
        <taxon>Clostridiales Family XVII. Incertae Sedis</taxon>
        <taxon>Sulfobacillus</taxon>
    </lineage>
</organism>
<feature type="compositionally biased region" description="Polar residues" evidence="1">
    <location>
        <begin position="1"/>
        <end position="10"/>
    </location>
</feature>
<gene>
    <name evidence="2" type="ORF">HIJ39_22880</name>
</gene>
<dbReference type="RefSeq" id="WP_169103336.1">
    <property type="nucleotide sequence ID" value="NZ_JABBVZ010000261.1"/>
</dbReference>
<sequence>VSTPSIQPDSGRNREPQIPRNSGQSLTKPNEPSVVALMTALQVPLLAGFIVANYGHNESAPSSQLGQLISRTNSVDLRLAGSYLAYLRMSYEVSAEQASHLWSETWNLTLSPDEWTSLEQAGIFPESWQTANALPSNLSQIPGSWIWGLIMASTGRGEDYFDIIGLAHLIGRVTETDCIRWQLESDYAHLRDSLSLAIDATNGDVKEMCSVYRHNLMGFQWTTSGQTGKTHSDISKSDGLILSHDEGTLLSKYRALSKDQQRIIRQIIEDMSALQDYRQKNRELV</sequence>
<feature type="non-terminal residue" evidence="2">
    <location>
        <position position="1"/>
    </location>
</feature>
<evidence type="ECO:0000313" key="3">
    <source>
        <dbReference type="Proteomes" id="UP000533476"/>
    </source>
</evidence>
<keyword evidence="3" id="KW-1185">Reference proteome</keyword>
<reference evidence="2 3" key="1">
    <citation type="submission" date="2020-04" db="EMBL/GenBank/DDBJ databases">
        <authorList>
            <person name="Zhang R."/>
            <person name="Schippers A."/>
        </authorList>
    </citation>
    <scope>NUCLEOTIDE SEQUENCE [LARGE SCALE GENOMIC DNA]</scope>
    <source>
        <strain evidence="2 3">DSM 109850</strain>
    </source>
</reference>
<feature type="compositionally biased region" description="Polar residues" evidence="1">
    <location>
        <begin position="19"/>
        <end position="30"/>
    </location>
</feature>
<name>A0A7Y0Q6B0_9FIRM</name>
<evidence type="ECO:0000313" key="2">
    <source>
        <dbReference type="EMBL" id="NMP25144.1"/>
    </source>
</evidence>
<dbReference type="AlphaFoldDB" id="A0A7Y0Q6B0"/>